<comment type="function">
    <text evidence="1 8">Involved in DNA repair and RecF pathway recombination.</text>
</comment>
<evidence type="ECO:0000256" key="1">
    <source>
        <dbReference type="ARBA" id="ARBA00003065"/>
    </source>
</evidence>
<reference evidence="11 12" key="1">
    <citation type="submission" date="2017-08" db="EMBL/GenBank/DDBJ databases">
        <title>Whole genome sequences of 6 clinical strains closest to Corynebacterium imitans.</title>
        <authorList>
            <person name="Bernier A.-M."/>
            <person name="Burdz T."/>
            <person name="Bernard K."/>
        </authorList>
    </citation>
    <scope>NUCLEOTIDE SEQUENCE [LARGE SCALE GENOMIC DNA]</scope>
    <source>
        <strain evidence="11 12">NML92-0415</strain>
    </source>
</reference>
<dbReference type="Gene3D" id="2.40.50.140">
    <property type="entry name" value="Nucleic acid-binding proteins"/>
    <property type="match status" value="1"/>
</dbReference>
<dbReference type="InterPro" id="IPR012340">
    <property type="entry name" value="NA-bd_OB-fold"/>
</dbReference>
<dbReference type="Proteomes" id="UP000218041">
    <property type="component" value="Unassembled WGS sequence"/>
</dbReference>
<feature type="domain" description="DNA replication/recombination mediator RecO N-terminal" evidence="10">
    <location>
        <begin position="22"/>
        <end position="95"/>
    </location>
</feature>
<evidence type="ECO:0000256" key="9">
    <source>
        <dbReference type="SAM" id="MobiDB-lite"/>
    </source>
</evidence>
<evidence type="ECO:0000256" key="5">
    <source>
        <dbReference type="ARBA" id="ARBA00023172"/>
    </source>
</evidence>
<dbReference type="PANTHER" id="PTHR33991">
    <property type="entry name" value="DNA REPAIR PROTEIN RECO"/>
    <property type="match status" value="1"/>
</dbReference>
<evidence type="ECO:0000256" key="8">
    <source>
        <dbReference type="HAMAP-Rule" id="MF_00201"/>
    </source>
</evidence>
<evidence type="ECO:0000313" key="12">
    <source>
        <dbReference type="Proteomes" id="UP000218041"/>
    </source>
</evidence>
<dbReference type="EMBL" id="NSGP01000006">
    <property type="protein sequence ID" value="PAT10588.1"/>
    <property type="molecule type" value="Genomic_DNA"/>
</dbReference>
<accession>A0AB36RLU7</accession>
<dbReference type="NCBIfam" id="TIGR00613">
    <property type="entry name" value="reco"/>
    <property type="match status" value="1"/>
</dbReference>
<evidence type="ECO:0000256" key="4">
    <source>
        <dbReference type="ARBA" id="ARBA00022763"/>
    </source>
</evidence>
<protein>
    <recommendedName>
        <fullName evidence="3 8">DNA repair protein RecO</fullName>
    </recommendedName>
    <alternativeName>
        <fullName evidence="7 8">Recombination protein O</fullName>
    </alternativeName>
</protein>
<dbReference type="GO" id="GO:0006302">
    <property type="term" value="P:double-strand break repair"/>
    <property type="evidence" value="ECO:0007669"/>
    <property type="project" value="TreeGrafter"/>
</dbReference>
<evidence type="ECO:0000256" key="7">
    <source>
        <dbReference type="ARBA" id="ARBA00033409"/>
    </source>
</evidence>
<evidence type="ECO:0000256" key="2">
    <source>
        <dbReference type="ARBA" id="ARBA00007452"/>
    </source>
</evidence>
<proteinExistence type="inferred from homology"/>
<evidence type="ECO:0000313" key="11">
    <source>
        <dbReference type="EMBL" id="PAT10588.1"/>
    </source>
</evidence>
<dbReference type="HAMAP" id="MF_00201">
    <property type="entry name" value="RecO"/>
    <property type="match status" value="1"/>
</dbReference>
<dbReference type="SUPFAM" id="SSF50249">
    <property type="entry name" value="Nucleic acid-binding proteins"/>
    <property type="match status" value="1"/>
</dbReference>
<dbReference type="RefSeq" id="WP_095555090.1">
    <property type="nucleotide sequence ID" value="NZ_NSGP01000006.1"/>
</dbReference>
<dbReference type="PANTHER" id="PTHR33991:SF1">
    <property type="entry name" value="DNA REPAIR PROTEIN RECO"/>
    <property type="match status" value="1"/>
</dbReference>
<dbReference type="InterPro" id="IPR037278">
    <property type="entry name" value="ARFGAP/RecO"/>
</dbReference>
<dbReference type="Pfam" id="PF11967">
    <property type="entry name" value="RecO_N"/>
    <property type="match status" value="1"/>
</dbReference>
<evidence type="ECO:0000256" key="3">
    <source>
        <dbReference type="ARBA" id="ARBA00021310"/>
    </source>
</evidence>
<dbReference type="Pfam" id="PF02565">
    <property type="entry name" value="RecO_C"/>
    <property type="match status" value="1"/>
</dbReference>
<name>A0AB36RLU7_9CORY</name>
<gene>
    <name evidence="8" type="primary">recO</name>
    <name evidence="11" type="ORF">CKJ80_05930</name>
</gene>
<dbReference type="InterPro" id="IPR042242">
    <property type="entry name" value="RecO_C"/>
</dbReference>
<dbReference type="InterPro" id="IPR022572">
    <property type="entry name" value="DNA_rep/recomb_RecO_N"/>
</dbReference>
<dbReference type="SUPFAM" id="SSF57863">
    <property type="entry name" value="ArfGap/RecO-like zinc finger"/>
    <property type="match status" value="1"/>
</dbReference>
<evidence type="ECO:0000259" key="10">
    <source>
        <dbReference type="Pfam" id="PF11967"/>
    </source>
</evidence>
<comment type="caution">
    <text evidence="11">The sequence shown here is derived from an EMBL/GenBank/DDBJ whole genome shotgun (WGS) entry which is preliminary data.</text>
</comment>
<dbReference type="Gene3D" id="1.20.1440.120">
    <property type="entry name" value="Recombination protein O, C-terminal domain"/>
    <property type="match status" value="1"/>
</dbReference>
<comment type="similarity">
    <text evidence="2 8">Belongs to the RecO family.</text>
</comment>
<dbReference type="InterPro" id="IPR003717">
    <property type="entry name" value="RecO"/>
</dbReference>
<keyword evidence="4 8" id="KW-0227">DNA damage</keyword>
<feature type="compositionally biased region" description="Low complexity" evidence="9">
    <location>
        <begin position="1"/>
        <end position="20"/>
    </location>
</feature>
<sequence length="260" mass="28595">MASKTTRPTRSSRPSRPGRPSWRDRAFVVRTYDFGEADRVVVLLTRSHGLVRGVAKGVRKARSRFGSRLQPFVDLDVQIYPGKGLSTITAADTVAYHGARIIEDFERYAAACAILEAADKLAYEEADPELFDLVKDGIRQLQMTEAPTQVLDAFILRATDHAGWGLSLYNCANCEKPGPHRAFNAAVGGAVCTNCRPPGSMTVAEETLHAMWLLARGYEYTPDSATAESTVEAQVHRAATAHLQYHLESGLKSLRMMEQA</sequence>
<keyword evidence="5 8" id="KW-0233">DNA recombination</keyword>
<keyword evidence="6 8" id="KW-0234">DNA repair</keyword>
<evidence type="ECO:0000256" key="6">
    <source>
        <dbReference type="ARBA" id="ARBA00023204"/>
    </source>
</evidence>
<dbReference type="GO" id="GO:0043590">
    <property type="term" value="C:bacterial nucleoid"/>
    <property type="evidence" value="ECO:0007669"/>
    <property type="project" value="TreeGrafter"/>
</dbReference>
<dbReference type="AlphaFoldDB" id="A0AB36RLU7"/>
<feature type="region of interest" description="Disordered" evidence="9">
    <location>
        <begin position="1"/>
        <end position="21"/>
    </location>
</feature>
<organism evidence="11 12">
    <name type="scientific">Corynebacterium hadale</name>
    <dbReference type="NCBI Taxonomy" id="2026255"/>
    <lineage>
        <taxon>Bacteria</taxon>
        <taxon>Bacillati</taxon>
        <taxon>Actinomycetota</taxon>
        <taxon>Actinomycetes</taxon>
        <taxon>Mycobacteriales</taxon>
        <taxon>Corynebacteriaceae</taxon>
        <taxon>Corynebacterium</taxon>
    </lineage>
</organism>
<dbReference type="GO" id="GO:0006310">
    <property type="term" value="P:DNA recombination"/>
    <property type="evidence" value="ECO:0007669"/>
    <property type="project" value="UniProtKB-UniRule"/>
</dbReference>